<dbReference type="EMBL" id="CAMXCT030000868">
    <property type="protein sequence ID" value="CAL4771523.1"/>
    <property type="molecule type" value="Genomic_DNA"/>
</dbReference>
<protein>
    <submittedName>
        <fullName evidence="1">Uncharacterized protein</fullName>
    </submittedName>
</protein>
<organism evidence="1">
    <name type="scientific">Cladocopium goreaui</name>
    <dbReference type="NCBI Taxonomy" id="2562237"/>
    <lineage>
        <taxon>Eukaryota</taxon>
        <taxon>Sar</taxon>
        <taxon>Alveolata</taxon>
        <taxon>Dinophyceae</taxon>
        <taxon>Suessiales</taxon>
        <taxon>Symbiodiniaceae</taxon>
        <taxon>Cladocopium</taxon>
    </lineage>
</organism>
<reference evidence="2 3" key="2">
    <citation type="submission" date="2024-05" db="EMBL/GenBank/DDBJ databases">
        <authorList>
            <person name="Chen Y."/>
            <person name="Shah S."/>
            <person name="Dougan E. K."/>
            <person name="Thang M."/>
            <person name="Chan C."/>
        </authorList>
    </citation>
    <scope>NUCLEOTIDE SEQUENCE [LARGE SCALE GENOMIC DNA]</scope>
</reference>
<keyword evidence="3" id="KW-1185">Reference proteome</keyword>
<comment type="caution">
    <text evidence="1">The sequence shown here is derived from an EMBL/GenBank/DDBJ whole genome shotgun (WGS) entry which is preliminary data.</text>
</comment>
<evidence type="ECO:0000313" key="3">
    <source>
        <dbReference type="Proteomes" id="UP001152797"/>
    </source>
</evidence>
<proteinExistence type="predicted"/>
<name>A0A9P1C376_9DINO</name>
<gene>
    <name evidence="1" type="ORF">C1SCF055_LOCUS11759</name>
</gene>
<sequence>MQEQLQMSSHLNFRELSEIICEMPMTPLAKLTLLSKAPDLGDHMDEIPELVDLRLLKFHEWKLLESFLPKLRPLAVNAAVDSWLLSPADLTALGHGGPNTIGHSESAGMLQAVHSCNRRRRLLLIKVRDGFTLGLLLLGQFNASGKFHKEHRVREDSEVRDGSKVYVFGLASAYRRKFEASGKFRLCLCKDLLQLYESKGKELTKDDVAGSTFVYLKAEGQDFEFVKGDGKGRKGKRAKAGKHARRSNWLDLPKLLQQ</sequence>
<evidence type="ECO:0000313" key="1">
    <source>
        <dbReference type="EMBL" id="CAI3984211.1"/>
    </source>
</evidence>
<reference evidence="1" key="1">
    <citation type="submission" date="2022-10" db="EMBL/GenBank/DDBJ databases">
        <authorList>
            <person name="Chen Y."/>
            <person name="Dougan E. K."/>
            <person name="Chan C."/>
            <person name="Rhodes N."/>
            <person name="Thang M."/>
        </authorList>
    </citation>
    <scope>NUCLEOTIDE SEQUENCE</scope>
</reference>
<dbReference type="EMBL" id="CAMXCT010000868">
    <property type="protein sequence ID" value="CAI3984211.1"/>
    <property type="molecule type" value="Genomic_DNA"/>
</dbReference>
<dbReference type="Proteomes" id="UP001152797">
    <property type="component" value="Unassembled WGS sequence"/>
</dbReference>
<dbReference type="EMBL" id="CAMXCT020000868">
    <property type="protein sequence ID" value="CAL1137586.1"/>
    <property type="molecule type" value="Genomic_DNA"/>
</dbReference>
<evidence type="ECO:0000313" key="2">
    <source>
        <dbReference type="EMBL" id="CAL4771523.1"/>
    </source>
</evidence>
<accession>A0A9P1C376</accession>
<dbReference type="AlphaFoldDB" id="A0A9P1C376"/>